<gene>
    <name evidence="1" type="ORF">UFOPK1392_00561</name>
</gene>
<accession>A0A6J5Y9H6</accession>
<dbReference type="AlphaFoldDB" id="A0A6J5Y9H6"/>
<organism evidence="1">
    <name type="scientific">freshwater metagenome</name>
    <dbReference type="NCBI Taxonomy" id="449393"/>
    <lineage>
        <taxon>unclassified sequences</taxon>
        <taxon>metagenomes</taxon>
        <taxon>ecological metagenomes</taxon>
    </lineage>
</organism>
<proteinExistence type="predicted"/>
<sequence>MDAETECRMPVDLAINEHLIGIVEELRVAVRGREAEQDPVVLLHRATFELEVFLDQPGHGDRGVGPQELLDGRGDELRVSDEAGEILRVVGEMPQRGSDGGPGGVDAGHDEQDDGAEDMLVEQLVAGDLGIEQVGDQVIGRVLAMVLDELDDVGLDGSEAGHALGHGQVDRFDDFVHE</sequence>
<dbReference type="EMBL" id="CAEMXZ010000017">
    <property type="protein sequence ID" value="CAB4322824.1"/>
    <property type="molecule type" value="Genomic_DNA"/>
</dbReference>
<protein>
    <submittedName>
        <fullName evidence="1">Unannotated protein</fullName>
    </submittedName>
</protein>
<evidence type="ECO:0000313" key="1">
    <source>
        <dbReference type="EMBL" id="CAB4322824.1"/>
    </source>
</evidence>
<reference evidence="1" key="1">
    <citation type="submission" date="2020-05" db="EMBL/GenBank/DDBJ databases">
        <authorList>
            <person name="Chiriac C."/>
            <person name="Salcher M."/>
            <person name="Ghai R."/>
            <person name="Kavagutti S V."/>
        </authorList>
    </citation>
    <scope>NUCLEOTIDE SEQUENCE</scope>
</reference>
<name>A0A6J5Y9H6_9ZZZZ</name>